<evidence type="ECO:0000313" key="9">
    <source>
        <dbReference type="Proteomes" id="UP000422736"/>
    </source>
</evidence>
<dbReference type="InterPro" id="IPR019156">
    <property type="entry name" value="Ataxin-10_domain"/>
</dbReference>
<organism evidence="8 9">
    <name type="scientific">Kluyveromyces marxianus</name>
    <name type="common">Yeast</name>
    <name type="synonym">Candida kefyr</name>
    <dbReference type="NCBI Taxonomy" id="4911"/>
    <lineage>
        <taxon>Eukaryota</taxon>
        <taxon>Fungi</taxon>
        <taxon>Dikarya</taxon>
        <taxon>Ascomycota</taxon>
        <taxon>Saccharomycotina</taxon>
        <taxon>Saccharomycetes</taxon>
        <taxon>Saccharomycetales</taxon>
        <taxon>Saccharomycetaceae</taxon>
        <taxon>Kluyveromyces</taxon>
    </lineage>
</organism>
<dbReference type="EMBL" id="CP015056">
    <property type="protein sequence ID" value="QGN15501.1"/>
    <property type="molecule type" value="Genomic_DNA"/>
</dbReference>
<evidence type="ECO:0000256" key="1">
    <source>
        <dbReference type="ARBA" id="ARBA00008384"/>
    </source>
</evidence>
<evidence type="ECO:0000256" key="3">
    <source>
        <dbReference type="ARBA" id="ARBA00023306"/>
    </source>
</evidence>
<dbReference type="InterPro" id="IPR016024">
    <property type="entry name" value="ARM-type_fold"/>
</dbReference>
<comment type="function">
    <text evidence="4">May play a role in the regulation of cytokinesis.</text>
</comment>
<protein>
    <recommendedName>
        <fullName evidence="5">Ataxin-10 homolog</fullName>
    </recommendedName>
    <alternativeName>
        <fullName evidence="6">Copper transport protein 86</fullName>
    </alternativeName>
</protein>
<reference evidence="8 9" key="1">
    <citation type="submission" date="2016-03" db="EMBL/GenBank/DDBJ databases">
        <title>How can Kluyveromyces marxianus grow so fast - potential evolutionary course in Saccharomyces Complex revealed by comparative genomics.</title>
        <authorList>
            <person name="Mo W."/>
            <person name="Lu W."/>
            <person name="Yang X."/>
            <person name="Qi J."/>
            <person name="Lv H."/>
        </authorList>
    </citation>
    <scope>NUCLEOTIDE SEQUENCE [LARGE SCALE GENOMIC DNA]</scope>
    <source>
        <strain evidence="8 9">FIM1</strain>
    </source>
</reference>
<feature type="domain" description="Ataxin-10" evidence="7">
    <location>
        <begin position="419"/>
        <end position="516"/>
    </location>
</feature>
<proteinExistence type="inferred from homology"/>
<sequence length="536" mass="61629">MLEDVKDTIRKASGHSNEYDASINILNQIIRETTLEERRKELSNSDDFFLELRDCAIIGKSTLLSEVCTVQYVRIVKAIVIISRNLSVENQASPQEILLPNALIDWYLSLMKQDAISYQDSKQIYVLICQFYFNCSRSNMLFDQSSFNSHMEFIIEMMKYVNHEDALYAFSLFLSKAFVNESFLSLLINDSRALIVIYELLIMKIIEEKTEIPSILKSKLDETSELSTLATVQLKILKYLITHESFGSLMKKLKELYNEEAFNSVLNISTMLITSSDKWDLYQLTAISTWGMTFLEEYSDLVNKYFELELSDNPIDPSPIYKNLLSILDILTTLAQYQHVQKFLVSYEGLQKIITLFDILEKKCLKIQFNKPSGFTYPDSNIQLNVKATDNIGNIIKNADILNKRIKENKICDSNFPGIKCYLVELLGFMTYGQTEVQNLIRELHGLELVLSNCIIDDNNPFIKERSIICIRYLLADNQQNQDFITKLEAKKAVNDDVLEKAGYRMNVDGNGNVKLVSDDKNAVPESTLLSEIHKR</sequence>
<keyword evidence="3" id="KW-0131">Cell cycle</keyword>
<keyword evidence="2" id="KW-0132">Cell division</keyword>
<dbReference type="Pfam" id="PF09759">
    <property type="entry name" value="Atx10homo_assoc"/>
    <property type="match status" value="1"/>
</dbReference>
<evidence type="ECO:0000256" key="2">
    <source>
        <dbReference type="ARBA" id="ARBA00022618"/>
    </source>
</evidence>
<accession>A0ABX6EUI4</accession>
<dbReference type="PANTHER" id="PTHR13255">
    <property type="entry name" value="ATAXIN-10"/>
    <property type="match status" value="1"/>
</dbReference>
<keyword evidence="9" id="KW-1185">Reference proteome</keyword>
<evidence type="ECO:0000313" key="8">
    <source>
        <dbReference type="EMBL" id="QGN15501.1"/>
    </source>
</evidence>
<dbReference type="Proteomes" id="UP000422736">
    <property type="component" value="Chromosome 3"/>
</dbReference>
<evidence type="ECO:0000256" key="6">
    <source>
        <dbReference type="ARBA" id="ARBA00044805"/>
    </source>
</evidence>
<comment type="similarity">
    <text evidence="1">Belongs to the ataxin-10 family.</text>
</comment>
<name>A0ABX6EUI4_KLUMA</name>
<evidence type="ECO:0000259" key="7">
    <source>
        <dbReference type="Pfam" id="PF09759"/>
    </source>
</evidence>
<gene>
    <name evidence="8" type="primary">CTR86</name>
    <name evidence="8" type="ORF">FIM1_2192</name>
</gene>
<evidence type="ECO:0000256" key="5">
    <source>
        <dbReference type="ARBA" id="ARBA00044801"/>
    </source>
</evidence>
<dbReference type="InterPro" id="IPR051374">
    <property type="entry name" value="Ataxin-10/CTR86_families"/>
</dbReference>
<dbReference type="PANTHER" id="PTHR13255:SF0">
    <property type="entry name" value="ATAXIN-10"/>
    <property type="match status" value="1"/>
</dbReference>
<evidence type="ECO:0000256" key="4">
    <source>
        <dbReference type="ARBA" id="ARBA00044746"/>
    </source>
</evidence>
<dbReference type="SUPFAM" id="SSF48371">
    <property type="entry name" value="ARM repeat"/>
    <property type="match status" value="1"/>
</dbReference>